<feature type="active site" description="Proton donor" evidence="4">
    <location>
        <position position="108"/>
    </location>
</feature>
<comment type="pathway">
    <text evidence="1 4">Purine metabolism; IMP biosynthesis via de novo pathway; N(2)-formyl-N(1)-(5-phospho-D-ribosyl)glycinamide from N(1)-(5-phospho-D-ribosyl)glycinamide (10-formyl THF route): step 1/1.</text>
</comment>
<dbReference type="CDD" id="cd08645">
    <property type="entry name" value="FMT_core_GART"/>
    <property type="match status" value="1"/>
</dbReference>
<organism evidence="6 7">
    <name type="scientific">Nocardia abscessus</name>
    <dbReference type="NCBI Taxonomy" id="120957"/>
    <lineage>
        <taxon>Bacteria</taxon>
        <taxon>Bacillati</taxon>
        <taxon>Actinomycetota</taxon>
        <taxon>Actinomycetes</taxon>
        <taxon>Mycobacteriales</taxon>
        <taxon>Nocardiaceae</taxon>
        <taxon>Nocardia</taxon>
    </lineage>
</organism>
<dbReference type="EMBL" id="JADLRE010000045">
    <property type="protein sequence ID" value="MBF6229589.1"/>
    <property type="molecule type" value="Genomic_DNA"/>
</dbReference>
<evidence type="ECO:0000256" key="2">
    <source>
        <dbReference type="ARBA" id="ARBA00022679"/>
    </source>
</evidence>
<comment type="caution">
    <text evidence="6">The sequence shown here is derived from an EMBL/GenBank/DDBJ whole genome shotgun (WGS) entry which is preliminary data.</text>
</comment>
<feature type="site" description="Raises pKa of active site His" evidence="4">
    <location>
        <position position="149"/>
    </location>
</feature>
<comment type="function">
    <text evidence="4">Catalyzes the transfer of a formyl group from 10-formyltetrahydrofolate to 5-phospho-ribosyl-glycinamide (GAR), producing 5-phospho-ribosyl-N-formylglycinamide (FGAR) and tetrahydrofolate.</text>
</comment>
<dbReference type="HAMAP" id="MF_01930">
    <property type="entry name" value="PurN"/>
    <property type="match status" value="1"/>
</dbReference>
<dbReference type="EC" id="2.1.2.2" evidence="4"/>
<feature type="binding site" evidence="4">
    <location>
        <position position="106"/>
    </location>
    <ligand>
        <name>(6R)-10-formyltetrahydrofolate</name>
        <dbReference type="ChEBI" id="CHEBI:195366"/>
    </ligand>
</feature>
<evidence type="ECO:0000313" key="6">
    <source>
        <dbReference type="EMBL" id="MBF6229589.1"/>
    </source>
</evidence>
<evidence type="ECO:0000259" key="5">
    <source>
        <dbReference type="Pfam" id="PF00551"/>
    </source>
</evidence>
<dbReference type="InterPro" id="IPR002376">
    <property type="entry name" value="Formyl_transf_N"/>
</dbReference>
<evidence type="ECO:0000256" key="3">
    <source>
        <dbReference type="ARBA" id="ARBA00022755"/>
    </source>
</evidence>
<sequence length="203" mass="21750">MPELRVAVIASHNGSNLRALHQASLVANARFCIVLVISNNSDSGALRYARDNRIPARHLSGCTHDDPDEAIRAALVEHAVDLVVTAGYLKKIGPRTRSEFAARIINVHPALLPRHGGPGMYGRHVHQAVLESGDLVSGVSVHHVSGEYDAGQVIAQVEVPVRSGDTAETLGARVLEAEHTLLPDVVRQIAHDSTARPAIRAHP</sequence>
<reference evidence="6 7" key="1">
    <citation type="submission" date="2020-10" db="EMBL/GenBank/DDBJ databases">
        <title>Identification of Nocardia species via Next-generation sequencing and recognition of intraspecies genetic diversity.</title>
        <authorList>
            <person name="Li P."/>
            <person name="Li P."/>
            <person name="Lu B."/>
        </authorList>
    </citation>
    <scope>NUCLEOTIDE SEQUENCE [LARGE SCALE GENOMIC DNA]</scope>
    <source>
        <strain evidence="6 7">N-11</strain>
    </source>
</reference>
<comment type="caution">
    <text evidence="4">Lacks conserved residue(s) required for the propagation of feature annotation.</text>
</comment>
<evidence type="ECO:0000256" key="1">
    <source>
        <dbReference type="ARBA" id="ARBA00005054"/>
    </source>
</evidence>
<dbReference type="Proteomes" id="UP000807309">
    <property type="component" value="Unassembled WGS sequence"/>
</dbReference>
<dbReference type="RefSeq" id="WP_195036420.1">
    <property type="nucleotide sequence ID" value="NZ_JADLRE010000045.1"/>
</dbReference>
<name>A0ABS0CLX8_9NOCA</name>
<keyword evidence="3 4" id="KW-0658">Purine biosynthesis</keyword>
<dbReference type="SUPFAM" id="SSF53328">
    <property type="entry name" value="Formyltransferase"/>
    <property type="match status" value="1"/>
</dbReference>
<feature type="domain" description="Formyl transferase N-terminal" evidence="5">
    <location>
        <begin position="5"/>
        <end position="186"/>
    </location>
</feature>
<dbReference type="InterPro" id="IPR004607">
    <property type="entry name" value="GART"/>
</dbReference>
<comment type="similarity">
    <text evidence="4">Belongs to the GART family.</text>
</comment>
<keyword evidence="7" id="KW-1185">Reference proteome</keyword>
<feature type="binding site" evidence="4">
    <location>
        <begin position="14"/>
        <end position="16"/>
    </location>
    <ligand>
        <name>N(1)-(5-phospho-beta-D-ribosyl)glycinamide</name>
        <dbReference type="ChEBI" id="CHEBI:143788"/>
    </ligand>
</feature>
<dbReference type="Gene3D" id="3.40.50.170">
    <property type="entry name" value="Formyl transferase, N-terminal domain"/>
    <property type="match status" value="1"/>
</dbReference>
<evidence type="ECO:0000313" key="7">
    <source>
        <dbReference type="Proteomes" id="UP000807309"/>
    </source>
</evidence>
<protein>
    <recommendedName>
        <fullName evidence="4">Phosphoribosylglycinamide formyltransferase</fullName>
        <ecNumber evidence="4">2.1.2.2</ecNumber>
    </recommendedName>
    <alternativeName>
        <fullName evidence="4">5'-phosphoribosylglycinamide transformylase</fullName>
    </alternativeName>
    <alternativeName>
        <fullName evidence="4">GAR transformylase</fullName>
        <shortName evidence="4">GART</shortName>
    </alternativeName>
</protein>
<dbReference type="InterPro" id="IPR036477">
    <property type="entry name" value="Formyl_transf_N_sf"/>
</dbReference>
<dbReference type="Pfam" id="PF00551">
    <property type="entry name" value="Formyl_trans_N"/>
    <property type="match status" value="1"/>
</dbReference>
<comment type="catalytic activity">
    <reaction evidence="4">
        <text>N(1)-(5-phospho-beta-D-ribosyl)glycinamide + (6R)-10-formyltetrahydrofolate = N(2)-formyl-N(1)-(5-phospho-beta-D-ribosyl)glycinamide + (6S)-5,6,7,8-tetrahydrofolate + H(+)</text>
        <dbReference type="Rhea" id="RHEA:15053"/>
        <dbReference type="ChEBI" id="CHEBI:15378"/>
        <dbReference type="ChEBI" id="CHEBI:57453"/>
        <dbReference type="ChEBI" id="CHEBI:143788"/>
        <dbReference type="ChEBI" id="CHEBI:147286"/>
        <dbReference type="ChEBI" id="CHEBI:195366"/>
        <dbReference type="EC" id="2.1.2.2"/>
    </reaction>
</comment>
<gene>
    <name evidence="4" type="primary">purN</name>
    <name evidence="6" type="ORF">IU470_31440</name>
</gene>
<dbReference type="PANTHER" id="PTHR43369">
    <property type="entry name" value="PHOSPHORIBOSYLGLYCINAMIDE FORMYLTRANSFERASE"/>
    <property type="match status" value="1"/>
</dbReference>
<accession>A0ABS0CLX8</accession>
<proteinExistence type="inferred from homology"/>
<dbReference type="PANTHER" id="PTHR43369:SF2">
    <property type="entry name" value="PHOSPHORIBOSYLGLYCINAMIDE FORMYLTRANSFERASE"/>
    <property type="match status" value="1"/>
</dbReference>
<keyword evidence="2 4" id="KW-0808">Transferase</keyword>
<evidence type="ECO:0000256" key="4">
    <source>
        <dbReference type="HAMAP-Rule" id="MF_01930"/>
    </source>
</evidence>